<evidence type="ECO:0000259" key="3">
    <source>
        <dbReference type="SMART" id="SM00460"/>
    </source>
</evidence>
<evidence type="ECO:0000313" key="4">
    <source>
        <dbReference type="EMBL" id="PJJ78083.1"/>
    </source>
</evidence>
<keyword evidence="2" id="KW-1133">Transmembrane helix</keyword>
<dbReference type="InterPro" id="IPR052901">
    <property type="entry name" value="Bact_TGase-like"/>
</dbReference>
<protein>
    <submittedName>
        <fullName evidence="4">Transglutaminase superfamily protein</fullName>
    </submittedName>
</protein>
<dbReference type="OrthoDB" id="3651060at2"/>
<keyword evidence="2" id="KW-0472">Membrane</keyword>
<dbReference type="InterPro" id="IPR002931">
    <property type="entry name" value="Transglutaminase-like"/>
</dbReference>
<dbReference type="RefSeq" id="WP_100389992.1">
    <property type="nucleotide sequence ID" value="NZ_BMZU01000001.1"/>
</dbReference>
<dbReference type="SUPFAM" id="SSF54001">
    <property type="entry name" value="Cysteine proteinases"/>
    <property type="match status" value="1"/>
</dbReference>
<dbReference type="AlphaFoldDB" id="A0A2M9D203"/>
<proteinExistence type="predicted"/>
<dbReference type="Proteomes" id="UP000231742">
    <property type="component" value="Unassembled WGS sequence"/>
</dbReference>
<keyword evidence="2" id="KW-0812">Transmembrane</keyword>
<feature type="transmembrane region" description="Helical" evidence="2">
    <location>
        <begin position="176"/>
        <end position="194"/>
    </location>
</feature>
<gene>
    <name evidence="4" type="ORF">CLV85_2538</name>
</gene>
<dbReference type="SMART" id="SM00460">
    <property type="entry name" value="TGc"/>
    <property type="match status" value="1"/>
</dbReference>
<evidence type="ECO:0000256" key="2">
    <source>
        <dbReference type="SAM" id="Phobius"/>
    </source>
</evidence>
<name>A0A2M9D203_9MICO</name>
<dbReference type="InterPro" id="IPR038765">
    <property type="entry name" value="Papain-like_cys_pep_sf"/>
</dbReference>
<dbReference type="PANTHER" id="PTHR42736">
    <property type="entry name" value="PROTEIN-GLUTAMINE GAMMA-GLUTAMYLTRANSFERASE"/>
    <property type="match status" value="1"/>
</dbReference>
<dbReference type="Pfam" id="PF01841">
    <property type="entry name" value="Transglut_core"/>
    <property type="match status" value="1"/>
</dbReference>
<feature type="compositionally biased region" description="Polar residues" evidence="1">
    <location>
        <begin position="591"/>
        <end position="604"/>
    </location>
</feature>
<comment type="caution">
    <text evidence="4">The sequence shown here is derived from an EMBL/GenBank/DDBJ whole genome shotgun (WGS) entry which is preliminary data.</text>
</comment>
<feature type="transmembrane region" description="Helical" evidence="2">
    <location>
        <begin position="121"/>
        <end position="144"/>
    </location>
</feature>
<reference evidence="4 5" key="1">
    <citation type="submission" date="2017-11" db="EMBL/GenBank/DDBJ databases">
        <title>Genomic Encyclopedia of Archaeal and Bacterial Type Strains, Phase II (KMG-II): From Individual Species to Whole Genera.</title>
        <authorList>
            <person name="Goeker M."/>
        </authorList>
    </citation>
    <scope>NUCLEOTIDE SEQUENCE [LARGE SCALE GENOMIC DNA]</scope>
    <source>
        <strain evidence="4 5">DSM 16400</strain>
    </source>
</reference>
<evidence type="ECO:0000256" key="1">
    <source>
        <dbReference type="SAM" id="MobiDB-lite"/>
    </source>
</evidence>
<feature type="transmembrane region" description="Helical" evidence="2">
    <location>
        <begin position="151"/>
        <end position="170"/>
    </location>
</feature>
<organism evidence="4 5">
    <name type="scientific">Salinibacterium amurskyense</name>
    <dbReference type="NCBI Taxonomy" id="205941"/>
    <lineage>
        <taxon>Bacteria</taxon>
        <taxon>Bacillati</taxon>
        <taxon>Actinomycetota</taxon>
        <taxon>Actinomycetes</taxon>
        <taxon>Micrococcales</taxon>
        <taxon>Microbacteriaceae</taxon>
        <taxon>Salinibacterium</taxon>
    </lineage>
</organism>
<keyword evidence="5" id="KW-1185">Reference proteome</keyword>
<accession>A0A2M9D203</accession>
<feature type="domain" description="Transglutaminase-like" evidence="3">
    <location>
        <begin position="496"/>
        <end position="560"/>
    </location>
</feature>
<evidence type="ECO:0000313" key="5">
    <source>
        <dbReference type="Proteomes" id="UP000231742"/>
    </source>
</evidence>
<feature type="transmembrane region" description="Helical" evidence="2">
    <location>
        <begin position="225"/>
        <end position="249"/>
    </location>
</feature>
<dbReference type="PANTHER" id="PTHR42736:SF1">
    <property type="entry name" value="PROTEIN-GLUTAMINE GAMMA-GLUTAMYLTRANSFERASE"/>
    <property type="match status" value="1"/>
</dbReference>
<sequence length="763" mass="82056">MTRPVSRSFVIVSGALLWLSIAVASAALWPIYRTPALTTLIAVAILAGSIVAVLALWRAWSFVTTSLVSVLVFLIIGVPVAVPSETQFGVVPSLEGLSDLIAGVALGWKQLLTISLPVGDYQALLVPALVLVYFGTVVALSIAFRTRIAELSVVPAMVVFVMAISLGPTYPDQPLSLSLILLIVIALSLVWFRWRRRRDTVNALEAAMDEAGVARRKREFGFAGVRTVVSAVVILAIASGIAVVAANVVPPTNNRSVLRTAIVEPFDPRDYVSPLSGFRRYWQPSTANSVLFEVAGVPLGTRVRLATLDSYNGVVYAVGSDRVSSESGSFSRVPSRFDQSGVDGEQVDMTITVADYSGVWLPTVGLFEQVEFSGDRAADLRDSFYYNKVSGTAAVVDGLMSGDTYTFEGVAPIQPDSDEISSLTPGLAEVPSIQQSPEELTEKLDQYVRGFTSSGERLDAMLSGLAADGYVSHGVGVDEPASRSGHSADRIAELVTAPRMIGDGEQYAVAASMMANELGFPARVVLGFVTSDSQIRGDDVSAWIEVNTAEYGWVTIDPNPPLREIPDEDPDDIAQVARPQTVVQPPEIESDTTNRQSNPDSEQALQPDLDPVLQAILAALRTAGWIALVLLVLAAPFVLIIAAKLRRRQLRKRAESSVEQISGGWQEFEDSLIDHGYSPPIAGTRTEVAAVMATPDARQLAEHADRAIFSGGTPEASDVDAFWSNVSELETQLNTGLSRWARFKTEISLRSLGGYSVTSLFKR</sequence>
<feature type="transmembrane region" description="Helical" evidence="2">
    <location>
        <begin position="623"/>
        <end position="643"/>
    </location>
</feature>
<feature type="transmembrane region" description="Helical" evidence="2">
    <location>
        <begin position="36"/>
        <end position="57"/>
    </location>
</feature>
<dbReference type="Gene3D" id="3.10.620.30">
    <property type="match status" value="1"/>
</dbReference>
<feature type="region of interest" description="Disordered" evidence="1">
    <location>
        <begin position="578"/>
        <end position="606"/>
    </location>
</feature>
<dbReference type="Pfam" id="PF11992">
    <property type="entry name" value="TgpA_N"/>
    <property type="match status" value="1"/>
</dbReference>
<dbReference type="InterPro" id="IPR021878">
    <property type="entry name" value="TgpA_N"/>
</dbReference>
<feature type="transmembrane region" description="Helical" evidence="2">
    <location>
        <begin position="62"/>
        <end position="82"/>
    </location>
</feature>
<dbReference type="EMBL" id="PGFH01000003">
    <property type="protein sequence ID" value="PJJ78083.1"/>
    <property type="molecule type" value="Genomic_DNA"/>
</dbReference>